<dbReference type="KEGG" id="nneo:PQG83_04580"/>
<evidence type="ECO:0000256" key="1">
    <source>
        <dbReference type="PROSITE-ProRule" id="PRU00339"/>
    </source>
</evidence>
<dbReference type="Pfam" id="PF13424">
    <property type="entry name" value="TPR_12"/>
    <property type="match status" value="1"/>
</dbReference>
<gene>
    <name evidence="2" type="ORF">PQG83_04580</name>
</gene>
<proteinExistence type="predicted"/>
<accession>A0AA96GS21</accession>
<sequence>MNRNIQSIFRMMWTIMLLIGLFGACTSPSRTSSPSSRSSLPATTGEATTPALENQLLATVKHAEGLGPGNPLLLSSLYSLATYYEDRKEYDKSAAQYERALKLKETANGPNHPDVAAILQRYARMMQAANRPSEAANLRLRSEAILSRPSAPIPSQ</sequence>
<keyword evidence="3" id="KW-1185">Reference proteome</keyword>
<reference evidence="2 3" key="1">
    <citation type="submission" date="2023-01" db="EMBL/GenBank/DDBJ databases">
        <title>Cultivation and genomic characterization of new, ubiquitous marine nitrite-oxidizing bacteria from the Nitrospirales.</title>
        <authorList>
            <person name="Mueller A.J."/>
            <person name="Daebeler A."/>
            <person name="Herbold C.W."/>
            <person name="Kirkegaard R.H."/>
            <person name="Daims H."/>
        </authorList>
    </citation>
    <scope>NUCLEOTIDE SEQUENCE [LARGE SCALE GENOMIC DNA]</scope>
    <source>
        <strain evidence="2 3">DK</strain>
    </source>
</reference>
<dbReference type="InterPro" id="IPR019734">
    <property type="entry name" value="TPR_rpt"/>
</dbReference>
<dbReference type="Proteomes" id="UP001302494">
    <property type="component" value="Chromosome"/>
</dbReference>
<evidence type="ECO:0000313" key="2">
    <source>
        <dbReference type="EMBL" id="WNM63034.1"/>
    </source>
</evidence>
<feature type="repeat" description="TPR" evidence="1">
    <location>
        <begin position="74"/>
        <end position="107"/>
    </location>
</feature>
<keyword evidence="1" id="KW-0802">TPR repeat</keyword>
<dbReference type="Gene3D" id="1.25.40.10">
    <property type="entry name" value="Tetratricopeptide repeat domain"/>
    <property type="match status" value="1"/>
</dbReference>
<evidence type="ECO:0000313" key="3">
    <source>
        <dbReference type="Proteomes" id="UP001302494"/>
    </source>
</evidence>
<dbReference type="PROSITE" id="PS51257">
    <property type="entry name" value="PROKAR_LIPOPROTEIN"/>
    <property type="match status" value="1"/>
</dbReference>
<dbReference type="PROSITE" id="PS50005">
    <property type="entry name" value="TPR"/>
    <property type="match status" value="1"/>
</dbReference>
<dbReference type="EMBL" id="CP116968">
    <property type="protein sequence ID" value="WNM63034.1"/>
    <property type="molecule type" value="Genomic_DNA"/>
</dbReference>
<organism evidence="2 3">
    <name type="scientific">Candidatus Nitrospira neomarina</name>
    <dbReference type="NCBI Taxonomy" id="3020899"/>
    <lineage>
        <taxon>Bacteria</taxon>
        <taxon>Pseudomonadati</taxon>
        <taxon>Nitrospirota</taxon>
        <taxon>Nitrospiria</taxon>
        <taxon>Nitrospirales</taxon>
        <taxon>Nitrospiraceae</taxon>
        <taxon>Nitrospira</taxon>
    </lineage>
</organism>
<name>A0AA96GS21_9BACT</name>
<dbReference type="InterPro" id="IPR011990">
    <property type="entry name" value="TPR-like_helical_dom_sf"/>
</dbReference>
<dbReference type="AlphaFoldDB" id="A0AA96GS21"/>
<dbReference type="SUPFAM" id="SSF48452">
    <property type="entry name" value="TPR-like"/>
    <property type="match status" value="1"/>
</dbReference>
<protein>
    <submittedName>
        <fullName evidence="2">Tetratricopeptide repeat protein</fullName>
    </submittedName>
</protein>
<dbReference type="RefSeq" id="WP_312747319.1">
    <property type="nucleotide sequence ID" value="NZ_CP116968.1"/>
</dbReference>